<dbReference type="Pfam" id="PF00580">
    <property type="entry name" value="UvrD-helicase"/>
    <property type="match status" value="2"/>
</dbReference>
<dbReference type="Proteomes" id="UP000050523">
    <property type="component" value="Unassembled WGS sequence"/>
</dbReference>
<evidence type="ECO:0000256" key="1">
    <source>
        <dbReference type="ARBA" id="ARBA00022741"/>
    </source>
</evidence>
<protein>
    <recommendedName>
        <fullName evidence="7">DNA 3'-5' helicase</fullName>
        <ecNumber evidence="7">5.6.2.4</ecNumber>
    </recommendedName>
</protein>
<keyword evidence="3 9" id="KW-0347">Helicase</keyword>
<evidence type="ECO:0000313" key="11">
    <source>
        <dbReference type="EMBL" id="KPY92201.1"/>
    </source>
</evidence>
<comment type="catalytic activity">
    <reaction evidence="8">
        <text>ATP + H2O = ADP + phosphate + H(+)</text>
        <dbReference type="Rhea" id="RHEA:13065"/>
        <dbReference type="ChEBI" id="CHEBI:15377"/>
        <dbReference type="ChEBI" id="CHEBI:15378"/>
        <dbReference type="ChEBI" id="CHEBI:30616"/>
        <dbReference type="ChEBI" id="CHEBI:43474"/>
        <dbReference type="ChEBI" id="CHEBI:456216"/>
        <dbReference type="EC" id="5.6.2.4"/>
    </reaction>
</comment>
<dbReference type="EC" id="5.6.2.4" evidence="7"/>
<dbReference type="EMBL" id="LJRO01000458">
    <property type="protein sequence ID" value="KPY92201.1"/>
    <property type="molecule type" value="Genomic_DNA"/>
</dbReference>
<evidence type="ECO:0000313" key="12">
    <source>
        <dbReference type="Proteomes" id="UP000050523"/>
    </source>
</evidence>
<evidence type="ECO:0000256" key="6">
    <source>
        <dbReference type="ARBA" id="ARBA00034617"/>
    </source>
</evidence>
<gene>
    <name evidence="11" type="ORF">ALO43_100845</name>
</gene>
<dbReference type="InterPro" id="IPR000212">
    <property type="entry name" value="DNA_helicase_UvrD/REP"/>
</dbReference>
<dbReference type="GO" id="GO:0016787">
    <property type="term" value="F:hydrolase activity"/>
    <property type="evidence" value="ECO:0007669"/>
    <property type="project" value="UniProtKB-UniRule"/>
</dbReference>
<evidence type="ECO:0000256" key="4">
    <source>
        <dbReference type="ARBA" id="ARBA00022840"/>
    </source>
</evidence>
<evidence type="ECO:0000256" key="8">
    <source>
        <dbReference type="ARBA" id="ARBA00048988"/>
    </source>
</evidence>
<accession>A0AA40TSU3</accession>
<dbReference type="InterPro" id="IPR027417">
    <property type="entry name" value="P-loop_NTPase"/>
</dbReference>
<keyword evidence="5" id="KW-0413">Isomerase</keyword>
<evidence type="ECO:0000256" key="7">
    <source>
        <dbReference type="ARBA" id="ARBA00034808"/>
    </source>
</evidence>
<proteinExistence type="predicted"/>
<name>A0AA40TSU3_9PSED</name>
<dbReference type="GO" id="GO:0005524">
    <property type="term" value="F:ATP binding"/>
    <property type="evidence" value="ECO:0007669"/>
    <property type="project" value="UniProtKB-UniRule"/>
</dbReference>
<dbReference type="Pfam" id="PF13361">
    <property type="entry name" value="UvrD_C"/>
    <property type="match status" value="1"/>
</dbReference>
<dbReference type="AlphaFoldDB" id="A0AA40TSU3"/>
<dbReference type="GO" id="GO:0043138">
    <property type="term" value="F:3'-5' DNA helicase activity"/>
    <property type="evidence" value="ECO:0007669"/>
    <property type="project" value="UniProtKB-EC"/>
</dbReference>
<dbReference type="Gene3D" id="3.40.50.300">
    <property type="entry name" value="P-loop containing nucleotide triphosphate hydrolases"/>
    <property type="match status" value="3"/>
</dbReference>
<keyword evidence="4 9" id="KW-0067">ATP-binding</keyword>
<comment type="catalytic activity">
    <reaction evidence="6">
        <text>Couples ATP hydrolysis with the unwinding of duplex DNA by translocating in the 3'-5' direction.</text>
        <dbReference type="EC" id="5.6.2.4"/>
    </reaction>
</comment>
<feature type="binding site" evidence="9">
    <location>
        <begin position="229"/>
        <end position="236"/>
    </location>
    <ligand>
        <name>ATP</name>
        <dbReference type="ChEBI" id="CHEBI:30616"/>
    </ligand>
</feature>
<dbReference type="PANTHER" id="PTHR11070:SF63">
    <property type="entry name" value="DNA HELICASE IV"/>
    <property type="match status" value="1"/>
</dbReference>
<evidence type="ECO:0000256" key="3">
    <source>
        <dbReference type="ARBA" id="ARBA00022806"/>
    </source>
</evidence>
<dbReference type="GO" id="GO:0003677">
    <property type="term" value="F:DNA binding"/>
    <property type="evidence" value="ECO:0007669"/>
    <property type="project" value="InterPro"/>
</dbReference>
<dbReference type="PANTHER" id="PTHR11070">
    <property type="entry name" value="UVRD / RECB / PCRA DNA HELICASE FAMILY MEMBER"/>
    <property type="match status" value="1"/>
</dbReference>
<comment type="caution">
    <text evidence="11">The sequence shown here is derived from an EMBL/GenBank/DDBJ whole genome shotgun (WGS) entry which is preliminary data.</text>
</comment>
<evidence type="ECO:0000259" key="10">
    <source>
        <dbReference type="PROSITE" id="PS51198"/>
    </source>
</evidence>
<dbReference type="InterPro" id="IPR014016">
    <property type="entry name" value="UvrD-like_ATP-bd"/>
</dbReference>
<evidence type="ECO:0000256" key="9">
    <source>
        <dbReference type="PROSITE-ProRule" id="PRU00560"/>
    </source>
</evidence>
<evidence type="ECO:0000256" key="5">
    <source>
        <dbReference type="ARBA" id="ARBA00023235"/>
    </source>
</evidence>
<organism evidence="11 12">
    <name type="scientific">Pseudomonas tremae</name>
    <dbReference type="NCBI Taxonomy" id="200454"/>
    <lineage>
        <taxon>Bacteria</taxon>
        <taxon>Pseudomonadati</taxon>
        <taxon>Pseudomonadota</taxon>
        <taxon>Gammaproteobacteria</taxon>
        <taxon>Pseudomonadales</taxon>
        <taxon>Pseudomonadaceae</taxon>
        <taxon>Pseudomonas</taxon>
    </lineage>
</organism>
<keyword evidence="2 9" id="KW-0378">Hydrolase</keyword>
<sequence length="908" mass="102096">MQRERADTLTETYFVQQIEDSTFVKFCFRDYHPLNHRFRAVVANNGRLGLRRNIDHVKGRSVGSAEQGREEERAGDILLPKGIGARILSALASAVLRSQRAHDKDSWQHGSRRGYEDGWKKGKHAGYSLGLESGLGQGQEAGALVGHQLGLAEGIEAGKRIIELRPGRAVQALGPQVDYNLFAKWRFRITSEVEQEVRDKVAEHLKGQEPTDDQWEMIFSKDPSTCIVAGAGSGKSTTMVLRLLVLHKYLGIPKEKIAVVTFTRESRKDFRHKLAEVFALWGVTLTEEVTGRIVRTFHSRILDFIRWSQPHAKVKAFEFFSLNDAEDEEGEDVENALDIRLTNEQLDLMNAAYQHVYETNETFQGLIAELVRSSAKLLPLSANSTEARRRIGRILDCSKRDEELTDAVERLWRAEGAWPIEGIEAGPFPVTLKGLPFFANGYCEELKAYVILGVGSNDRKLCLQSMPSMKLTGATTMKKTLFQIYCDKGILFLDNYAEGLATLDVLRGYVRKSPKFEYEIKGELGEAPVMVAFHSAASFLENLGLDVTEAVQNMSFAPNDKDALFFHALAIFWPAFNDYLANQSPPIFTFNKMFEMFGERGAANLEQLPDDVFMPMLHLLVDEFQDCGANTISWLRAVFREARVRGLSVTTDSAVYPSSLMAVGDDWQSIYGWRGSSPKFFDEFESYFPSPSTTHVLMKENYRSQQMVIDAAESLVQKITTNKDKHGIAAHPKVKDLAFPVQVLDRDDSVLADFVEQHFDRGQTVLVLYRKNDTKKEVRIKLKSILARAKKLKRASSIKLLTYHGSKGLEADAVFLVGDCAQMSTSPHRNMAYEQANLGNPGDPEPYDTAQGQETLRLAYVAITRAKQHCYWFVEPAKPAKGGLVSALAEVQFKKPFFEDLRTPIKLS</sequence>
<feature type="domain" description="UvrD-like helicase ATP-binding" evidence="10">
    <location>
        <begin position="208"/>
        <end position="705"/>
    </location>
</feature>
<dbReference type="GO" id="GO:0000725">
    <property type="term" value="P:recombinational repair"/>
    <property type="evidence" value="ECO:0007669"/>
    <property type="project" value="TreeGrafter"/>
</dbReference>
<dbReference type="InterPro" id="IPR014017">
    <property type="entry name" value="DNA_helicase_UvrD-like_C"/>
</dbReference>
<dbReference type="PROSITE" id="PS51198">
    <property type="entry name" value="UVRD_HELICASE_ATP_BIND"/>
    <property type="match status" value="1"/>
</dbReference>
<dbReference type="SUPFAM" id="SSF52540">
    <property type="entry name" value="P-loop containing nucleoside triphosphate hydrolases"/>
    <property type="match status" value="1"/>
</dbReference>
<dbReference type="GO" id="GO:0005829">
    <property type="term" value="C:cytosol"/>
    <property type="evidence" value="ECO:0007669"/>
    <property type="project" value="TreeGrafter"/>
</dbReference>
<keyword evidence="1 9" id="KW-0547">Nucleotide-binding</keyword>
<evidence type="ECO:0000256" key="2">
    <source>
        <dbReference type="ARBA" id="ARBA00022801"/>
    </source>
</evidence>
<reference evidence="11 12" key="1">
    <citation type="submission" date="2015-09" db="EMBL/GenBank/DDBJ databases">
        <title>Genome announcement of multiple Pseudomonas syringae strains.</title>
        <authorList>
            <person name="Thakur S."/>
            <person name="Wang P.W."/>
            <person name="Gong Y."/>
            <person name="Weir B.S."/>
            <person name="Guttman D.S."/>
        </authorList>
    </citation>
    <scope>NUCLEOTIDE SEQUENCE [LARGE SCALE GENOMIC DNA]</scope>
    <source>
        <strain evidence="11 12">ICMP9151</strain>
    </source>
</reference>